<dbReference type="Gene3D" id="3.60.40.10">
    <property type="entry name" value="PPM-type phosphatase domain"/>
    <property type="match status" value="1"/>
</dbReference>
<dbReference type="PROSITE" id="PS50110">
    <property type="entry name" value="RESPONSE_REGULATORY"/>
    <property type="match status" value="1"/>
</dbReference>
<accession>A0A1I0G733</accession>
<dbReference type="AlphaFoldDB" id="A0A1I0G733"/>
<dbReference type="GO" id="GO:0000160">
    <property type="term" value="P:phosphorelay signal transduction system"/>
    <property type="evidence" value="ECO:0007669"/>
    <property type="project" value="InterPro"/>
</dbReference>
<dbReference type="InterPro" id="IPR011006">
    <property type="entry name" value="CheY-like_superfamily"/>
</dbReference>
<sequence>MTDGKIVILYENNDTGCDIKKSLRKYGHQVIEIIIGNETITEVLNAAPHVILVHITSRQDECLEICSILKKDKRTHNIPILGLFIDNQENQKDKYIQIGMNDYLDAPIQQQELIMKIETQMRIVKLQEKLYQKTKALEESIHTIRKQKNELEHNLTMASKIQEALIPKTLGNIPNCSFFWHFQPSGKVGGDIFDVFLLDEDHMGLYVIDVMGHGVASSMLAVALSEFLILDVDRGSPLKRKIDKPPYYEIIPPVEVIDYLNKRFPFTKYQHYFTIFYMVLNLKTGVFRYVRGAHPSPILVRNNGSITELDGYGTPVGFEFTEGYEEKTVYLETGDHLIIYTDGVFELKDEKNSAIEYEGFIEYLQKEIKGNHHNHYLTYKISQMAKKQEALKDDLSVLEMKWVKFI</sequence>
<dbReference type="SMART" id="SM00331">
    <property type="entry name" value="PP2C_SIG"/>
    <property type="match status" value="1"/>
</dbReference>
<evidence type="ECO:0000313" key="6">
    <source>
        <dbReference type="EMBL" id="SET66615.1"/>
    </source>
</evidence>
<comment type="function">
    <text evidence="3">May play the central regulatory role in sporulation. It may be an element of the effector pathway responsible for the activation of sporulation genes in response to nutritional stress. Spo0A may act in concert with spo0H (a sigma factor) to control the expression of some genes that are critical to the sporulation process.</text>
</comment>
<proteinExistence type="predicted"/>
<dbReference type="SUPFAM" id="SSF52172">
    <property type="entry name" value="CheY-like"/>
    <property type="match status" value="1"/>
</dbReference>
<evidence type="ECO:0000256" key="4">
    <source>
        <dbReference type="PROSITE-ProRule" id="PRU00169"/>
    </source>
</evidence>
<keyword evidence="7" id="KW-1185">Reference proteome</keyword>
<dbReference type="RefSeq" id="WP_090446117.1">
    <property type="nucleotide sequence ID" value="NZ_FOHU01000018.1"/>
</dbReference>
<dbReference type="InterPro" id="IPR001789">
    <property type="entry name" value="Sig_transdc_resp-reg_receiver"/>
</dbReference>
<evidence type="ECO:0000256" key="1">
    <source>
        <dbReference type="ARBA" id="ARBA00018672"/>
    </source>
</evidence>
<feature type="domain" description="Response regulatory" evidence="5">
    <location>
        <begin position="5"/>
        <end position="121"/>
    </location>
</feature>
<evidence type="ECO:0000259" key="5">
    <source>
        <dbReference type="PROSITE" id="PS50110"/>
    </source>
</evidence>
<evidence type="ECO:0000256" key="3">
    <source>
        <dbReference type="ARBA" id="ARBA00024867"/>
    </source>
</evidence>
<dbReference type="Gene3D" id="3.40.50.2300">
    <property type="match status" value="1"/>
</dbReference>
<dbReference type="Pfam" id="PF07228">
    <property type="entry name" value="SpoIIE"/>
    <property type="match status" value="1"/>
</dbReference>
<dbReference type="InterPro" id="IPR036457">
    <property type="entry name" value="PPM-type-like_dom_sf"/>
</dbReference>
<dbReference type="STRING" id="426128.SAMN05660297_03090"/>
<reference evidence="6 7" key="1">
    <citation type="submission" date="2016-10" db="EMBL/GenBank/DDBJ databases">
        <authorList>
            <person name="de Groot N.N."/>
        </authorList>
    </citation>
    <scope>NUCLEOTIDE SEQUENCE [LARGE SCALE GENOMIC DNA]</scope>
    <source>
        <strain evidence="6 7">DSM 18979</strain>
    </source>
</reference>
<dbReference type="EMBL" id="FOHU01000018">
    <property type="protein sequence ID" value="SET66615.1"/>
    <property type="molecule type" value="Genomic_DNA"/>
</dbReference>
<dbReference type="InterPro" id="IPR052016">
    <property type="entry name" value="Bact_Sigma-Reg"/>
</dbReference>
<dbReference type="GO" id="GO:0016791">
    <property type="term" value="F:phosphatase activity"/>
    <property type="evidence" value="ECO:0007669"/>
    <property type="project" value="TreeGrafter"/>
</dbReference>
<gene>
    <name evidence="6" type="ORF">SAMN05660297_03090</name>
</gene>
<evidence type="ECO:0000256" key="2">
    <source>
        <dbReference type="ARBA" id="ARBA00022801"/>
    </source>
</evidence>
<keyword evidence="2" id="KW-0378">Hydrolase</keyword>
<dbReference type="PANTHER" id="PTHR43156">
    <property type="entry name" value="STAGE II SPORULATION PROTEIN E-RELATED"/>
    <property type="match status" value="1"/>
</dbReference>
<comment type="caution">
    <text evidence="4">Lacks conserved residue(s) required for the propagation of feature annotation.</text>
</comment>
<dbReference type="OrthoDB" id="9763484at2"/>
<organism evidence="6 7">
    <name type="scientific">Natronincola peptidivorans</name>
    <dbReference type="NCBI Taxonomy" id="426128"/>
    <lineage>
        <taxon>Bacteria</taxon>
        <taxon>Bacillati</taxon>
        <taxon>Bacillota</taxon>
        <taxon>Clostridia</taxon>
        <taxon>Peptostreptococcales</taxon>
        <taxon>Natronincolaceae</taxon>
        <taxon>Natronincola</taxon>
    </lineage>
</organism>
<evidence type="ECO:0000313" key="7">
    <source>
        <dbReference type="Proteomes" id="UP000199568"/>
    </source>
</evidence>
<dbReference type="InterPro" id="IPR001932">
    <property type="entry name" value="PPM-type_phosphatase-like_dom"/>
</dbReference>
<protein>
    <recommendedName>
        <fullName evidence="1">Stage 0 sporulation protein A homolog</fullName>
    </recommendedName>
</protein>
<name>A0A1I0G733_9FIRM</name>
<dbReference type="Proteomes" id="UP000199568">
    <property type="component" value="Unassembled WGS sequence"/>
</dbReference>
<dbReference type="PANTHER" id="PTHR43156:SF2">
    <property type="entry name" value="STAGE II SPORULATION PROTEIN E"/>
    <property type="match status" value="1"/>
</dbReference>